<gene>
    <name evidence="8" type="primary">rnfC</name>
    <name evidence="10" type="ORF">SAMN02746089_00541</name>
</gene>
<dbReference type="InterPro" id="IPR026902">
    <property type="entry name" value="RnfC_N"/>
</dbReference>
<accession>A0A1M4UZH5</accession>
<keyword evidence="6 8" id="KW-0408">Iron</keyword>
<feature type="binding site" evidence="8">
    <location>
        <position position="376"/>
    </location>
    <ligand>
        <name>[4Fe-4S] cluster</name>
        <dbReference type="ChEBI" id="CHEBI:49883"/>
        <label>1</label>
    </ligand>
</feature>
<reference evidence="10 11" key="1">
    <citation type="submission" date="2016-11" db="EMBL/GenBank/DDBJ databases">
        <authorList>
            <person name="Jaros S."/>
            <person name="Januszkiewicz K."/>
            <person name="Wedrychowicz H."/>
        </authorList>
    </citation>
    <scope>NUCLEOTIDE SEQUENCE [LARGE SCALE GENOMIC DNA]</scope>
    <source>
        <strain evidence="10 11">DSM 17918</strain>
    </source>
</reference>
<keyword evidence="8" id="KW-0472">Membrane</keyword>
<dbReference type="InterPro" id="IPR019554">
    <property type="entry name" value="Soluble_ligand-bd"/>
</dbReference>
<feature type="domain" description="4Fe-4S ferredoxin-type" evidence="9">
    <location>
        <begin position="400"/>
        <end position="429"/>
    </location>
</feature>
<comment type="cofactor">
    <cofactor evidence="8">
        <name>[4Fe-4S] cluster</name>
        <dbReference type="ChEBI" id="CHEBI:49883"/>
    </cofactor>
    <text evidence="8">Binds 2 [4Fe-4S] clusters per subunit.</text>
</comment>
<dbReference type="InterPro" id="IPR017900">
    <property type="entry name" value="4Fe4S_Fe_S_CS"/>
</dbReference>
<name>A0A1M4UZH5_9THEO</name>
<dbReference type="GO" id="GO:0005886">
    <property type="term" value="C:plasma membrane"/>
    <property type="evidence" value="ECO:0007669"/>
    <property type="project" value="UniProtKB-SubCell"/>
</dbReference>
<dbReference type="SUPFAM" id="SSF142019">
    <property type="entry name" value="Nqo1 FMN-binding domain-like"/>
    <property type="match status" value="1"/>
</dbReference>
<sequence length="442" mass="47374">MAIKSKLTFHGGIHPPHAKEFTQDKPIEPYMPKDRVIIPLVQHIGVPCKPVVKVNQEVKVGQIIGEPGGYVSAPVHSSVSGKVVGIEEYPSPAGKKVLSVIIQSDGNFEPQEGVFIKRDIDQLSPEEIKAIIKDAGIVGMGGAAFPTIVKISPPPDKKVDVIILNGAECEPYLTADSRLMEEYPDDIVYGLRAIMKAMGVKKGIIGIEDNKLRAIISMRNAAKGFDGIEVAVLKTKYPQGSEKHIIKAITGRVVPSGKLPADVGVVVNNVATAKAIADAIKEGKPLIERVVTVTGEGVENPKNLLVKIGTPFSELIDFCGGFKGTPGKVISGGPMMGIAQYTLDVPVIKGTSGILVQPAEKVRVTKPSPCIRCGRCVDACPMNLLPLFISAYSIKGDFDRCKEYNVMDCIECGSCSYICPSKRPLVESIRLAKSVISSKNKK</sequence>
<evidence type="ECO:0000256" key="8">
    <source>
        <dbReference type="HAMAP-Rule" id="MF_00461"/>
    </source>
</evidence>
<organism evidence="10 11">
    <name type="scientific">Caldanaerobius fijiensis DSM 17918</name>
    <dbReference type="NCBI Taxonomy" id="1121256"/>
    <lineage>
        <taxon>Bacteria</taxon>
        <taxon>Bacillati</taxon>
        <taxon>Bacillota</taxon>
        <taxon>Clostridia</taxon>
        <taxon>Thermoanaerobacterales</taxon>
        <taxon>Thermoanaerobacteraceae</taxon>
        <taxon>Caldanaerobius</taxon>
    </lineage>
</organism>
<keyword evidence="8" id="KW-1278">Translocase</keyword>
<evidence type="ECO:0000256" key="3">
    <source>
        <dbReference type="ARBA" id="ARBA00022723"/>
    </source>
</evidence>
<dbReference type="Pfam" id="PF13375">
    <property type="entry name" value="RnfC_N"/>
    <property type="match status" value="1"/>
</dbReference>
<dbReference type="OrthoDB" id="9767754at2"/>
<evidence type="ECO:0000256" key="1">
    <source>
        <dbReference type="ARBA" id="ARBA00022448"/>
    </source>
</evidence>
<dbReference type="InterPro" id="IPR037225">
    <property type="entry name" value="Nuo51_FMN-bd_sf"/>
</dbReference>
<dbReference type="PANTHER" id="PTHR43034:SF2">
    <property type="entry name" value="ION-TRANSLOCATING OXIDOREDUCTASE COMPLEX SUBUNIT C"/>
    <property type="match status" value="1"/>
</dbReference>
<keyword evidence="1 8" id="KW-0813">Transport</keyword>
<dbReference type="PROSITE" id="PS00198">
    <property type="entry name" value="4FE4S_FER_1"/>
    <property type="match status" value="1"/>
</dbReference>
<keyword evidence="4 8" id="KW-0677">Repeat</keyword>
<feature type="binding site" evidence="8">
    <location>
        <position position="409"/>
    </location>
    <ligand>
        <name>[4Fe-4S] cluster</name>
        <dbReference type="ChEBI" id="CHEBI:49883"/>
        <label>2</label>
    </ligand>
</feature>
<evidence type="ECO:0000313" key="10">
    <source>
        <dbReference type="EMBL" id="SHE62075.1"/>
    </source>
</evidence>
<keyword evidence="8" id="KW-1003">Cell membrane</keyword>
<feature type="domain" description="4Fe-4S ferredoxin-type" evidence="9">
    <location>
        <begin position="360"/>
        <end position="390"/>
    </location>
</feature>
<protein>
    <recommendedName>
        <fullName evidence="8">Ion-translocating oxidoreductase complex subunit C</fullName>
        <ecNumber evidence="8">7.-.-.-</ecNumber>
    </recommendedName>
    <alternativeName>
        <fullName evidence="8">Rnf electron transport complex subunit C</fullName>
    </alternativeName>
</protein>
<feature type="binding site" evidence="8">
    <location>
        <position position="415"/>
    </location>
    <ligand>
        <name>[4Fe-4S] cluster</name>
        <dbReference type="ChEBI" id="CHEBI:49883"/>
        <label>2</label>
    </ligand>
</feature>
<dbReference type="Pfam" id="PF10531">
    <property type="entry name" value="SLBB"/>
    <property type="match status" value="1"/>
</dbReference>
<dbReference type="Pfam" id="PF12838">
    <property type="entry name" value="Fer4_7"/>
    <property type="match status" value="1"/>
</dbReference>
<feature type="binding site" evidence="8">
    <location>
        <position position="380"/>
    </location>
    <ligand>
        <name>[4Fe-4S] cluster</name>
        <dbReference type="ChEBI" id="CHEBI:49883"/>
        <label>2</label>
    </ligand>
</feature>
<keyword evidence="7 8" id="KW-0411">Iron-sulfur</keyword>
<keyword evidence="11" id="KW-1185">Reference proteome</keyword>
<dbReference type="EC" id="7.-.-.-" evidence="8"/>
<comment type="function">
    <text evidence="8">Part of a membrane-bound complex that couples electron transfer with translocation of ions across the membrane.</text>
</comment>
<feature type="binding site" evidence="8">
    <location>
        <position position="373"/>
    </location>
    <ligand>
        <name>[4Fe-4S] cluster</name>
        <dbReference type="ChEBI" id="CHEBI:49883"/>
        <label>1</label>
    </ligand>
</feature>
<keyword evidence="5 8" id="KW-0249">Electron transport</keyword>
<evidence type="ECO:0000256" key="7">
    <source>
        <dbReference type="ARBA" id="ARBA00023014"/>
    </source>
</evidence>
<evidence type="ECO:0000256" key="6">
    <source>
        <dbReference type="ARBA" id="ARBA00023004"/>
    </source>
</evidence>
<feature type="binding site" evidence="8">
    <location>
        <position position="370"/>
    </location>
    <ligand>
        <name>[4Fe-4S] cluster</name>
        <dbReference type="ChEBI" id="CHEBI:49883"/>
        <label>1</label>
    </ligand>
</feature>
<dbReference type="Gene3D" id="3.40.50.11540">
    <property type="entry name" value="NADH-ubiquinone oxidoreductase 51kDa subunit"/>
    <property type="match status" value="1"/>
</dbReference>
<proteinExistence type="inferred from homology"/>
<evidence type="ECO:0000256" key="4">
    <source>
        <dbReference type="ARBA" id="ARBA00022737"/>
    </source>
</evidence>
<dbReference type="InterPro" id="IPR011538">
    <property type="entry name" value="Nuo51_FMN-bd"/>
</dbReference>
<dbReference type="AlphaFoldDB" id="A0A1M4UZH5"/>
<dbReference type="PROSITE" id="PS51379">
    <property type="entry name" value="4FE4S_FER_2"/>
    <property type="match status" value="2"/>
</dbReference>
<dbReference type="RefSeq" id="WP_073341558.1">
    <property type="nucleotide sequence ID" value="NZ_FQVH01000003.1"/>
</dbReference>
<dbReference type="STRING" id="1121256.SAMN02746089_00541"/>
<dbReference type="Pfam" id="PF01512">
    <property type="entry name" value="Complex1_51K"/>
    <property type="match status" value="1"/>
</dbReference>
<dbReference type="GO" id="GO:0046872">
    <property type="term" value="F:metal ion binding"/>
    <property type="evidence" value="ECO:0007669"/>
    <property type="project" value="UniProtKB-KW"/>
</dbReference>
<keyword evidence="2 8" id="KW-0004">4Fe-4S</keyword>
<dbReference type="GO" id="GO:0051539">
    <property type="term" value="F:4 iron, 4 sulfur cluster binding"/>
    <property type="evidence" value="ECO:0007669"/>
    <property type="project" value="UniProtKB-KW"/>
</dbReference>
<feature type="binding site" evidence="8">
    <location>
        <position position="412"/>
    </location>
    <ligand>
        <name>[4Fe-4S] cluster</name>
        <dbReference type="ChEBI" id="CHEBI:49883"/>
        <label>2</label>
    </ligand>
</feature>
<dbReference type="GO" id="GO:0009055">
    <property type="term" value="F:electron transfer activity"/>
    <property type="evidence" value="ECO:0007669"/>
    <property type="project" value="InterPro"/>
</dbReference>
<dbReference type="InterPro" id="IPR010208">
    <property type="entry name" value="Ion_transpt_RnfC/RsxC"/>
</dbReference>
<comment type="subcellular location">
    <subcellularLocation>
        <location evidence="8">Cell membrane</location>
        <topology evidence="8">Peripheral membrane protein</topology>
    </subcellularLocation>
</comment>
<evidence type="ECO:0000259" key="9">
    <source>
        <dbReference type="PROSITE" id="PS51379"/>
    </source>
</evidence>
<evidence type="ECO:0000256" key="2">
    <source>
        <dbReference type="ARBA" id="ARBA00022485"/>
    </source>
</evidence>
<evidence type="ECO:0000256" key="5">
    <source>
        <dbReference type="ARBA" id="ARBA00022982"/>
    </source>
</evidence>
<comment type="similarity">
    <text evidence="8">Belongs to the 4Fe4S bacterial-type ferredoxin family. RnfC subfamily.</text>
</comment>
<dbReference type="NCBIfam" id="TIGR01945">
    <property type="entry name" value="rnfC"/>
    <property type="match status" value="1"/>
</dbReference>
<feature type="binding site" evidence="8">
    <location>
        <position position="419"/>
    </location>
    <ligand>
        <name>[4Fe-4S] cluster</name>
        <dbReference type="ChEBI" id="CHEBI:49883"/>
        <label>1</label>
    </ligand>
</feature>
<dbReference type="PANTHER" id="PTHR43034">
    <property type="entry name" value="ION-TRANSLOCATING OXIDOREDUCTASE COMPLEX SUBUNIT C"/>
    <property type="match status" value="1"/>
</dbReference>
<keyword evidence="3 8" id="KW-0479">Metal-binding</keyword>
<dbReference type="Proteomes" id="UP000184088">
    <property type="component" value="Unassembled WGS sequence"/>
</dbReference>
<dbReference type="GO" id="GO:0022900">
    <property type="term" value="P:electron transport chain"/>
    <property type="evidence" value="ECO:0007669"/>
    <property type="project" value="UniProtKB-UniRule"/>
</dbReference>
<dbReference type="InterPro" id="IPR017896">
    <property type="entry name" value="4Fe4S_Fe-S-bd"/>
</dbReference>
<dbReference type="Gene3D" id="3.10.20.600">
    <property type="match status" value="1"/>
</dbReference>
<dbReference type="SUPFAM" id="SSF46548">
    <property type="entry name" value="alpha-helical ferredoxin"/>
    <property type="match status" value="1"/>
</dbReference>
<dbReference type="EMBL" id="FQVH01000003">
    <property type="protein sequence ID" value="SHE62075.1"/>
    <property type="molecule type" value="Genomic_DNA"/>
</dbReference>
<comment type="subunit">
    <text evidence="8">The complex is composed of six subunits: RnfA, RnfB, RnfC, RnfD, RnfE and RnfG.</text>
</comment>
<evidence type="ECO:0000313" key="11">
    <source>
        <dbReference type="Proteomes" id="UP000184088"/>
    </source>
</evidence>
<dbReference type="HAMAP" id="MF_00461">
    <property type="entry name" value="RsxC_RnfC"/>
    <property type="match status" value="1"/>
</dbReference>
<dbReference type="Gene3D" id="3.30.70.20">
    <property type="match status" value="1"/>
</dbReference>
<dbReference type="NCBIfam" id="NF003454">
    <property type="entry name" value="PRK05035.1"/>
    <property type="match status" value="1"/>
</dbReference>